<dbReference type="GO" id="GO:0003700">
    <property type="term" value="F:DNA-binding transcription factor activity"/>
    <property type="evidence" value="ECO:0007669"/>
    <property type="project" value="InterPro"/>
</dbReference>
<evidence type="ECO:0000313" key="6">
    <source>
        <dbReference type="Proteomes" id="UP000461880"/>
    </source>
</evidence>
<dbReference type="AlphaFoldDB" id="A0A7X2NQC6"/>
<dbReference type="InterPro" id="IPR023187">
    <property type="entry name" value="Tscrpt_reg_MarR-type_CS"/>
</dbReference>
<dbReference type="SMART" id="SM00347">
    <property type="entry name" value="HTH_MARR"/>
    <property type="match status" value="1"/>
</dbReference>
<dbReference type="PROSITE" id="PS01117">
    <property type="entry name" value="HTH_MARR_1"/>
    <property type="match status" value="1"/>
</dbReference>
<dbReference type="PANTHER" id="PTHR42756:SF1">
    <property type="entry name" value="TRANSCRIPTIONAL REPRESSOR OF EMRAB OPERON"/>
    <property type="match status" value="1"/>
</dbReference>
<dbReference type="PANTHER" id="PTHR42756">
    <property type="entry name" value="TRANSCRIPTIONAL REGULATOR, MARR"/>
    <property type="match status" value="1"/>
</dbReference>
<evidence type="ECO:0000259" key="4">
    <source>
        <dbReference type="PROSITE" id="PS50995"/>
    </source>
</evidence>
<evidence type="ECO:0000256" key="2">
    <source>
        <dbReference type="ARBA" id="ARBA00023125"/>
    </source>
</evidence>
<dbReference type="InterPro" id="IPR000835">
    <property type="entry name" value="HTH_MarR-typ"/>
</dbReference>
<comment type="caution">
    <text evidence="5">The sequence shown here is derived from an EMBL/GenBank/DDBJ whole genome shotgun (WGS) entry which is preliminary data.</text>
</comment>
<keyword evidence="6" id="KW-1185">Reference proteome</keyword>
<dbReference type="PROSITE" id="PS50995">
    <property type="entry name" value="HTH_MARR_2"/>
    <property type="match status" value="1"/>
</dbReference>
<keyword evidence="2" id="KW-0238">DNA-binding</keyword>
<dbReference type="EMBL" id="VUMN01000002">
    <property type="protein sequence ID" value="MSS57564.1"/>
    <property type="molecule type" value="Genomic_DNA"/>
</dbReference>
<dbReference type="PRINTS" id="PR00598">
    <property type="entry name" value="HTHMARR"/>
</dbReference>
<protein>
    <submittedName>
        <fullName evidence="5">MarR family transcriptional regulator</fullName>
    </submittedName>
</protein>
<sequence>MEEERHQGHPMKEESPRNLLHAMCLCGDFLSYRRGQRPGQNRVMLMLHRYGSITQKELQEILQIQQGSLSELLSEMESSGLIERKRNPEDRRQVVISLTPEGKEVEHANHQLVARENMELFSSLSQEEQDELYRMLRVLLEDWKAKNPQAFPEEKRG</sequence>
<dbReference type="InterPro" id="IPR036388">
    <property type="entry name" value="WH-like_DNA-bd_sf"/>
</dbReference>
<proteinExistence type="predicted"/>
<dbReference type="Pfam" id="PF01047">
    <property type="entry name" value="MarR"/>
    <property type="match status" value="1"/>
</dbReference>
<evidence type="ECO:0000313" key="5">
    <source>
        <dbReference type="EMBL" id="MSS57564.1"/>
    </source>
</evidence>
<accession>A0A7X2NQC6</accession>
<reference evidence="5 6" key="1">
    <citation type="submission" date="2019-08" db="EMBL/GenBank/DDBJ databases">
        <title>In-depth cultivation of the pig gut microbiome towards novel bacterial diversity and tailored functional studies.</title>
        <authorList>
            <person name="Wylensek D."/>
            <person name="Hitch T.C.A."/>
            <person name="Clavel T."/>
        </authorList>
    </citation>
    <scope>NUCLEOTIDE SEQUENCE [LARGE SCALE GENOMIC DNA]</scope>
    <source>
        <strain evidence="5 6">Oil+RF-744-GAM-WT-6</strain>
    </source>
</reference>
<dbReference type="GO" id="GO:0003677">
    <property type="term" value="F:DNA binding"/>
    <property type="evidence" value="ECO:0007669"/>
    <property type="project" value="UniProtKB-KW"/>
</dbReference>
<gene>
    <name evidence="5" type="ORF">FYJ51_01395</name>
</gene>
<keyword evidence="1" id="KW-0805">Transcription regulation</keyword>
<evidence type="ECO:0000256" key="1">
    <source>
        <dbReference type="ARBA" id="ARBA00023015"/>
    </source>
</evidence>
<organism evidence="5 6">
    <name type="scientific">Stecheria intestinalis</name>
    <dbReference type="NCBI Taxonomy" id="2606630"/>
    <lineage>
        <taxon>Bacteria</taxon>
        <taxon>Bacillati</taxon>
        <taxon>Bacillota</taxon>
        <taxon>Erysipelotrichia</taxon>
        <taxon>Erysipelotrichales</taxon>
        <taxon>Erysipelotrichaceae</taxon>
        <taxon>Stecheria</taxon>
    </lineage>
</organism>
<name>A0A7X2NQC6_9FIRM</name>
<evidence type="ECO:0000256" key="3">
    <source>
        <dbReference type="ARBA" id="ARBA00023163"/>
    </source>
</evidence>
<dbReference type="Gene3D" id="1.10.10.10">
    <property type="entry name" value="Winged helix-like DNA-binding domain superfamily/Winged helix DNA-binding domain"/>
    <property type="match status" value="1"/>
</dbReference>
<dbReference type="RefSeq" id="WP_154502368.1">
    <property type="nucleotide sequence ID" value="NZ_VUMN01000002.1"/>
</dbReference>
<feature type="domain" description="HTH marR-type" evidence="4">
    <location>
        <begin position="1"/>
        <end position="141"/>
    </location>
</feature>
<dbReference type="Proteomes" id="UP000461880">
    <property type="component" value="Unassembled WGS sequence"/>
</dbReference>
<dbReference type="SUPFAM" id="SSF46785">
    <property type="entry name" value="Winged helix' DNA-binding domain"/>
    <property type="match status" value="1"/>
</dbReference>
<keyword evidence="3" id="KW-0804">Transcription</keyword>
<dbReference type="InterPro" id="IPR036390">
    <property type="entry name" value="WH_DNA-bd_sf"/>
</dbReference>